<comment type="caution">
    <text evidence="2">The sequence shown here is derived from an EMBL/GenBank/DDBJ whole genome shotgun (WGS) entry which is preliminary data.</text>
</comment>
<dbReference type="EMBL" id="MTYH01000075">
    <property type="protein sequence ID" value="PNP39788.1"/>
    <property type="molecule type" value="Genomic_DNA"/>
</dbReference>
<organism evidence="2 3">
    <name type="scientific">Trichoderma gamsii</name>
    <dbReference type="NCBI Taxonomy" id="398673"/>
    <lineage>
        <taxon>Eukaryota</taxon>
        <taxon>Fungi</taxon>
        <taxon>Dikarya</taxon>
        <taxon>Ascomycota</taxon>
        <taxon>Pezizomycotina</taxon>
        <taxon>Sordariomycetes</taxon>
        <taxon>Hypocreomycetidae</taxon>
        <taxon>Hypocreales</taxon>
        <taxon>Hypocreaceae</taxon>
        <taxon>Trichoderma</taxon>
    </lineage>
</organism>
<dbReference type="OrthoDB" id="63721at2759"/>
<dbReference type="InterPro" id="IPR007138">
    <property type="entry name" value="ABM_dom"/>
</dbReference>
<proteinExistence type="predicted"/>
<dbReference type="PANTHER" id="PTHR37811">
    <property type="entry name" value="BLL5343 PROTEIN"/>
    <property type="match status" value="1"/>
</dbReference>
<evidence type="ECO:0000313" key="3">
    <source>
        <dbReference type="Proteomes" id="UP000236546"/>
    </source>
</evidence>
<evidence type="ECO:0000313" key="2">
    <source>
        <dbReference type="EMBL" id="PNP39788.1"/>
    </source>
</evidence>
<gene>
    <name evidence="2" type="ORF">TGAMA5MH_08307</name>
</gene>
<dbReference type="Gene3D" id="3.30.70.100">
    <property type="match status" value="1"/>
</dbReference>
<dbReference type="Proteomes" id="UP000236546">
    <property type="component" value="Unassembled WGS sequence"/>
</dbReference>
<evidence type="ECO:0000259" key="1">
    <source>
        <dbReference type="Pfam" id="PF03992"/>
    </source>
</evidence>
<dbReference type="InterPro" id="IPR052936">
    <property type="entry name" value="Jasmonate_Hydroxylase-like"/>
</dbReference>
<dbReference type="InterPro" id="IPR011008">
    <property type="entry name" value="Dimeric_a/b-barrel"/>
</dbReference>
<sequence>MFLVLFEVHPSAAEKSHYLDIGKTLRPELVKIDGFIDNVRYGSLTQPGWVLSLSTWRDEKSLVRWRIKGLHHDAQEKGRNEVFLDYRLRICEVTADTHVPNGHKVQEQRLDITRAGDAEATVLISMNKTGLENPTKEEALERLRLELGNVKGLVSWDAFNAVLDPGDVIAYLSFTTADAAVDFLETREGQKDIRHRGARVIRDYGMYRRDEAPQYYPEVERRE</sequence>
<dbReference type="SUPFAM" id="SSF54909">
    <property type="entry name" value="Dimeric alpha+beta barrel"/>
    <property type="match status" value="1"/>
</dbReference>
<feature type="domain" description="ABM" evidence="1">
    <location>
        <begin position="1"/>
        <end position="76"/>
    </location>
</feature>
<name>A0A2K0T2N6_9HYPO</name>
<dbReference type="Pfam" id="PF03992">
    <property type="entry name" value="ABM"/>
    <property type="match status" value="1"/>
</dbReference>
<dbReference type="AlphaFoldDB" id="A0A2K0T2N6"/>
<reference evidence="2 3" key="1">
    <citation type="submission" date="2017-02" db="EMBL/GenBank/DDBJ databases">
        <title>Genomes of Trichoderma spp. with biocontrol activity.</title>
        <authorList>
            <person name="Gardiner D."/>
            <person name="Kazan K."/>
            <person name="Vos C."/>
            <person name="Harvey P."/>
        </authorList>
    </citation>
    <scope>NUCLEOTIDE SEQUENCE [LARGE SCALE GENOMIC DNA]</scope>
    <source>
        <strain evidence="2 3">A5MH</strain>
    </source>
</reference>
<protein>
    <recommendedName>
        <fullName evidence="1">ABM domain-containing protein</fullName>
    </recommendedName>
</protein>
<accession>A0A2K0T2N6</accession>
<dbReference type="PANTHER" id="PTHR37811:SF2">
    <property type="entry name" value="ABM DOMAIN-CONTAINING PROTEIN"/>
    <property type="match status" value="1"/>
</dbReference>